<dbReference type="InterPro" id="IPR036770">
    <property type="entry name" value="Ankyrin_rpt-contain_sf"/>
</dbReference>
<evidence type="ECO:0000256" key="2">
    <source>
        <dbReference type="ARBA" id="ARBA00022468"/>
    </source>
</evidence>
<dbReference type="PROSITE" id="PS51421">
    <property type="entry name" value="RAS"/>
    <property type="match status" value="1"/>
</dbReference>
<dbReference type="CDD" id="cd08836">
    <property type="entry name" value="ArfGap_AGAP"/>
    <property type="match status" value="1"/>
</dbReference>
<feature type="compositionally biased region" description="Polar residues" evidence="11">
    <location>
        <begin position="558"/>
        <end position="568"/>
    </location>
</feature>
<dbReference type="PROSITE" id="PS50115">
    <property type="entry name" value="ARFGAP"/>
    <property type="match status" value="1"/>
</dbReference>
<keyword evidence="3" id="KW-0479">Metal-binding</keyword>
<dbReference type="InterPro" id="IPR038508">
    <property type="entry name" value="ArfGAP_dom_sf"/>
</dbReference>
<dbReference type="InterPro" id="IPR051282">
    <property type="entry name" value="Arf-GAP_GTPase_ANK_PH"/>
</dbReference>
<dbReference type="PROSITE" id="PS50003">
    <property type="entry name" value="PH_DOMAIN"/>
    <property type="match status" value="1"/>
</dbReference>
<keyword evidence="2" id="KW-0343">GTPase activation</keyword>
<dbReference type="SMART" id="SM00233">
    <property type="entry name" value="PH"/>
    <property type="match status" value="1"/>
</dbReference>
<evidence type="ECO:0000256" key="10">
    <source>
        <dbReference type="PROSITE-ProRule" id="PRU00288"/>
    </source>
</evidence>
<dbReference type="FunFam" id="2.30.29.30:FF:000109">
    <property type="entry name" value="Arf-GAP with GTPase, ANK repeat and PH domain-containing protein 1"/>
    <property type="match status" value="1"/>
</dbReference>
<proteinExistence type="inferred from homology"/>
<dbReference type="EMBL" id="GDRN01078682">
    <property type="protein sequence ID" value="JAI62539.1"/>
    <property type="molecule type" value="Transcribed_RNA"/>
</dbReference>
<dbReference type="InterPro" id="IPR011993">
    <property type="entry name" value="PH-like_dom_sf"/>
</dbReference>
<dbReference type="CDD" id="cd04103">
    <property type="entry name" value="Centaurin_gamma"/>
    <property type="match status" value="1"/>
</dbReference>
<dbReference type="SUPFAM" id="SSF50729">
    <property type="entry name" value="PH domain-like"/>
    <property type="match status" value="1"/>
</dbReference>
<dbReference type="PROSITE" id="PS51419">
    <property type="entry name" value="RAB"/>
    <property type="match status" value="1"/>
</dbReference>
<dbReference type="SMART" id="SM00175">
    <property type="entry name" value="RAB"/>
    <property type="match status" value="1"/>
</dbReference>
<dbReference type="PRINTS" id="PR00405">
    <property type="entry name" value="REVINTRACTNG"/>
</dbReference>
<dbReference type="PROSITE" id="PS50297">
    <property type="entry name" value="ANK_REP_REGION"/>
    <property type="match status" value="2"/>
</dbReference>
<dbReference type="SMART" id="SM00173">
    <property type="entry name" value="RAS"/>
    <property type="match status" value="1"/>
</dbReference>
<dbReference type="Gene3D" id="3.40.50.300">
    <property type="entry name" value="P-loop containing nucleotide triphosphate hydrolases"/>
    <property type="match status" value="1"/>
</dbReference>
<evidence type="ECO:0000259" key="13">
    <source>
        <dbReference type="PROSITE" id="PS50115"/>
    </source>
</evidence>
<dbReference type="SUPFAM" id="SSF48403">
    <property type="entry name" value="Ankyrin repeat"/>
    <property type="match status" value="1"/>
</dbReference>
<evidence type="ECO:0000256" key="9">
    <source>
        <dbReference type="PROSITE-ProRule" id="PRU00023"/>
    </source>
</evidence>
<accession>A0A0P4W252</accession>
<dbReference type="GO" id="GO:0008270">
    <property type="term" value="F:zinc ion binding"/>
    <property type="evidence" value="ECO:0007669"/>
    <property type="project" value="UniProtKB-KW"/>
</dbReference>
<keyword evidence="7 9" id="KW-0040">ANK repeat</keyword>
<dbReference type="InterPro" id="IPR037278">
    <property type="entry name" value="ARFGAP/RecO"/>
</dbReference>
<dbReference type="SMART" id="SM00248">
    <property type="entry name" value="ANK"/>
    <property type="match status" value="2"/>
</dbReference>
<evidence type="ECO:0000313" key="14">
    <source>
        <dbReference type="EMBL" id="JAI62539.1"/>
    </source>
</evidence>
<evidence type="ECO:0000256" key="4">
    <source>
        <dbReference type="ARBA" id="ARBA00022741"/>
    </source>
</evidence>
<name>A0A0P4W252_SCYOL</name>
<evidence type="ECO:0000256" key="8">
    <source>
        <dbReference type="ARBA" id="ARBA00023134"/>
    </source>
</evidence>
<evidence type="ECO:0000256" key="3">
    <source>
        <dbReference type="ARBA" id="ARBA00022723"/>
    </source>
</evidence>
<feature type="region of interest" description="Disordered" evidence="11">
    <location>
        <begin position="512"/>
        <end position="535"/>
    </location>
</feature>
<keyword evidence="4" id="KW-0547">Nucleotide-binding</keyword>
<dbReference type="GO" id="GO:0005525">
    <property type="term" value="F:GTP binding"/>
    <property type="evidence" value="ECO:0007669"/>
    <property type="project" value="UniProtKB-KW"/>
</dbReference>
<dbReference type="InterPro" id="IPR002110">
    <property type="entry name" value="Ankyrin_rpt"/>
</dbReference>
<evidence type="ECO:0000256" key="5">
    <source>
        <dbReference type="ARBA" id="ARBA00022771"/>
    </source>
</evidence>
<dbReference type="GO" id="GO:0003924">
    <property type="term" value="F:GTPase activity"/>
    <property type="evidence" value="ECO:0007669"/>
    <property type="project" value="InterPro"/>
</dbReference>
<feature type="region of interest" description="Disordered" evidence="11">
    <location>
        <begin position="556"/>
        <end position="591"/>
    </location>
</feature>
<dbReference type="InterPro" id="IPR001849">
    <property type="entry name" value="PH_domain"/>
</dbReference>
<feature type="region of interest" description="Disordered" evidence="11">
    <location>
        <begin position="343"/>
        <end position="423"/>
    </location>
</feature>
<dbReference type="SMART" id="SM00105">
    <property type="entry name" value="ArfGap"/>
    <property type="match status" value="1"/>
</dbReference>
<feature type="domain" description="Arf-GAP" evidence="13">
    <location>
        <begin position="650"/>
        <end position="772"/>
    </location>
</feature>
<dbReference type="Gene3D" id="1.10.220.150">
    <property type="entry name" value="Arf GTPase activating protein"/>
    <property type="match status" value="1"/>
</dbReference>
<comment type="similarity">
    <text evidence="1">Belongs to the centaurin gamma-like family.</text>
</comment>
<evidence type="ECO:0000256" key="11">
    <source>
        <dbReference type="SAM" id="MobiDB-lite"/>
    </source>
</evidence>
<evidence type="ECO:0000256" key="6">
    <source>
        <dbReference type="ARBA" id="ARBA00022833"/>
    </source>
</evidence>
<dbReference type="Gene3D" id="2.30.29.30">
    <property type="entry name" value="Pleckstrin-homology domain (PH domain)/Phosphotyrosine-binding domain (PTB)"/>
    <property type="match status" value="2"/>
</dbReference>
<feature type="domain" description="PH" evidence="12">
    <location>
        <begin position="426"/>
        <end position="629"/>
    </location>
</feature>
<dbReference type="GO" id="GO:0005096">
    <property type="term" value="F:GTPase activator activity"/>
    <property type="evidence" value="ECO:0007669"/>
    <property type="project" value="UniProtKB-KW"/>
</dbReference>
<dbReference type="SUPFAM" id="SSF52540">
    <property type="entry name" value="P-loop containing nucleoside triphosphate hydrolases"/>
    <property type="match status" value="1"/>
</dbReference>
<dbReference type="InterPro" id="IPR001806">
    <property type="entry name" value="Small_GTPase"/>
</dbReference>
<evidence type="ECO:0000259" key="12">
    <source>
        <dbReference type="PROSITE" id="PS50003"/>
    </source>
</evidence>
<feature type="compositionally biased region" description="Low complexity" evidence="11">
    <location>
        <begin position="385"/>
        <end position="394"/>
    </location>
</feature>
<dbReference type="FunFam" id="1.10.220.150:FF:000001">
    <property type="entry name" value="Arf-GAP with GTPase, ANK repeat and PH domain-containing protein 1"/>
    <property type="match status" value="1"/>
</dbReference>
<evidence type="ECO:0000256" key="7">
    <source>
        <dbReference type="ARBA" id="ARBA00023043"/>
    </source>
</evidence>
<dbReference type="SUPFAM" id="SSF57863">
    <property type="entry name" value="ArfGap/RecO-like zinc finger"/>
    <property type="match status" value="1"/>
</dbReference>
<feature type="repeat" description="ANK" evidence="9">
    <location>
        <begin position="842"/>
        <end position="866"/>
    </location>
</feature>
<evidence type="ECO:0008006" key="15">
    <source>
        <dbReference type="Google" id="ProtNLM"/>
    </source>
</evidence>
<dbReference type="FunFam" id="3.40.50.300:FF:000178">
    <property type="entry name" value="Arf-GAP with GTPase, ANK repeat and PH domain-containing protein 1"/>
    <property type="match status" value="1"/>
</dbReference>
<dbReference type="PANTHER" id="PTHR45819:SF5">
    <property type="entry name" value="CENTAURIN-GAMMA-1A"/>
    <property type="match status" value="1"/>
</dbReference>
<feature type="compositionally biased region" description="Basic and acidic residues" evidence="11">
    <location>
        <begin position="407"/>
        <end position="417"/>
    </location>
</feature>
<feature type="compositionally biased region" description="Low complexity" evidence="11">
    <location>
        <begin position="881"/>
        <end position="899"/>
    </location>
</feature>
<dbReference type="AlphaFoldDB" id="A0A0P4W252"/>
<evidence type="ECO:0000256" key="1">
    <source>
        <dbReference type="ARBA" id="ARBA00005430"/>
    </source>
</evidence>
<dbReference type="Pfam" id="PF01412">
    <property type="entry name" value="ArfGap"/>
    <property type="match status" value="1"/>
</dbReference>
<feature type="region of interest" description="Disordered" evidence="11">
    <location>
        <begin position="876"/>
        <end position="920"/>
    </location>
</feature>
<organism evidence="14">
    <name type="scientific">Scylla olivacea</name>
    <name type="common">Orange mud crab</name>
    <name type="synonym">Cancer olivacea</name>
    <dbReference type="NCBI Taxonomy" id="85551"/>
    <lineage>
        <taxon>Eukaryota</taxon>
        <taxon>Metazoa</taxon>
        <taxon>Ecdysozoa</taxon>
        <taxon>Arthropoda</taxon>
        <taxon>Crustacea</taxon>
        <taxon>Multicrustacea</taxon>
        <taxon>Malacostraca</taxon>
        <taxon>Eumalacostraca</taxon>
        <taxon>Eucarida</taxon>
        <taxon>Decapoda</taxon>
        <taxon>Pleocyemata</taxon>
        <taxon>Brachyura</taxon>
        <taxon>Eubrachyura</taxon>
        <taxon>Portunoidea</taxon>
        <taxon>Portunidae</taxon>
        <taxon>Portuninae</taxon>
        <taxon>Scylla</taxon>
    </lineage>
</organism>
<dbReference type="InterPro" id="IPR027417">
    <property type="entry name" value="P-loop_NTPase"/>
</dbReference>
<dbReference type="Gene3D" id="1.25.40.20">
    <property type="entry name" value="Ankyrin repeat-containing domain"/>
    <property type="match status" value="1"/>
</dbReference>
<sequence>MNSRHAQPYLSSSLAIRQEIQRFESVHPSIYAIYDIIELIPDPVLAQQIREHVVCIEDSFVNSQEWTLSRGVPDLRLGIVGSLSSGKSALVHRYLTGSYMQEESPEGGRFKKEIVLDGQSYLLLIRDEGGPPELQFTAWVDAVIFVFSLENESSFNAIYNYYAKMAHYRNTAEVPLILVGTQDGISENNPRVIDDGRARKLASDLKRCSYYETCATYGLNVERVFHDACSKIVAQRLSQQGLTPNNSRPGTPTHLLRYAPTNNGYTPAPYSNIPTPLTPQLTSGQQITPPISGSSPSHVYTNTITKDGTLRSSHGSGAELTAMTRTDSIRDDGFKRVSAPGAVTTATFMAPPPPPSTTTTTSTTTTPANILTDTIPPPRDNKDLPTPSSTPTTSRKSRRKSNLFTPKKSDEKEKNKNGEVGSGRAIPIKQGYLYKKSNKALNKDWKKKYVTLCDNGRLTYHPSLHDYMEDVHGKEISLQYTTVKVPGMKPRGSKVVGGSGGSDPLASDLNTLSINPTGTPGPPLAGRASLTGPAQSNKDKVTLMSYETLQDPAGVNGIDSSSISSKIETPNVKKRHRRMKSSGNKNAECEDSDGYEFSLVSLDNKQWHFEAASQEERDEWVTVIEQQILCSLQGNESNKSRTRQAHPIDPQAIITIKNQVPGNLNCVDCDAPNPEWASINLGVLMCIECSGIHRNLGSHISKVRSLDLDEWPSGPVSVMMALGNEVGNHVWEASLRGQTKPNPRSSREDKERWIRAKYEGKEFLAHPQSNNPLNEQIVDCMCRGDTKRLSALLPHAGDAINNPLAPPRDLRTPLHLAASFPSLPCVQLLLWYNANVKACDADGRSSLFYARRAGDKEVIDLLLQNGCPDTSLVVPPHTPALSHSTLPHSTTSTTQPSTLPRRKGSISRKPDLDKLQASVI</sequence>
<dbReference type="SMART" id="SM00174">
    <property type="entry name" value="RHO"/>
    <property type="match status" value="1"/>
</dbReference>
<dbReference type="Pfam" id="PF12796">
    <property type="entry name" value="Ank_2"/>
    <property type="match status" value="1"/>
</dbReference>
<protein>
    <recommendedName>
        <fullName evidence="15">Centaurin-gamma-1A</fullName>
    </recommendedName>
</protein>
<dbReference type="PROSITE" id="PS50088">
    <property type="entry name" value="ANK_REPEAT"/>
    <property type="match status" value="2"/>
</dbReference>
<dbReference type="InterPro" id="IPR001164">
    <property type="entry name" value="ArfGAP_dom"/>
</dbReference>
<keyword evidence="6" id="KW-0862">Zinc</keyword>
<dbReference type="CDD" id="cd01250">
    <property type="entry name" value="PH_AGAP"/>
    <property type="match status" value="1"/>
</dbReference>
<dbReference type="PANTHER" id="PTHR45819">
    <property type="entry name" value="CENTAURIN-GAMMA-1A"/>
    <property type="match status" value="1"/>
</dbReference>
<keyword evidence="5 10" id="KW-0863">Zinc-finger</keyword>
<reference evidence="14" key="1">
    <citation type="submission" date="2015-09" db="EMBL/GenBank/DDBJ databases">
        <title>Scylla olivacea transcriptome.</title>
        <authorList>
            <person name="Ikhwanuddin M."/>
        </authorList>
    </citation>
    <scope>NUCLEOTIDE SEQUENCE</scope>
</reference>
<dbReference type="Pfam" id="PF00071">
    <property type="entry name" value="Ras"/>
    <property type="match status" value="1"/>
</dbReference>
<feature type="compositionally biased region" description="Low complexity" evidence="11">
    <location>
        <begin position="357"/>
        <end position="368"/>
    </location>
</feature>
<keyword evidence="8" id="KW-0342">GTP-binding</keyword>
<feature type="repeat" description="ANK" evidence="9">
    <location>
        <begin position="809"/>
        <end position="841"/>
    </location>
</feature>